<comment type="subcellular location">
    <subcellularLocation>
        <location evidence="1">Cell membrane</location>
        <topology evidence="1">Multi-pass membrane protein</topology>
    </subcellularLocation>
</comment>
<feature type="transmembrane region" description="Helical" evidence="6">
    <location>
        <begin position="260"/>
        <end position="280"/>
    </location>
</feature>
<dbReference type="GO" id="GO:0005886">
    <property type="term" value="C:plasma membrane"/>
    <property type="evidence" value="ECO:0007669"/>
    <property type="project" value="UniProtKB-SubCell"/>
</dbReference>
<evidence type="ECO:0000313" key="9">
    <source>
        <dbReference type="Proteomes" id="UP000191663"/>
    </source>
</evidence>
<evidence type="ECO:0000256" key="1">
    <source>
        <dbReference type="ARBA" id="ARBA00004651"/>
    </source>
</evidence>
<keyword evidence="5 6" id="KW-0472">Membrane</keyword>
<name>A0A1V4QFP0_UNCW3</name>
<dbReference type="InterPro" id="IPR052159">
    <property type="entry name" value="Competence_DNA_uptake"/>
</dbReference>
<evidence type="ECO:0000259" key="7">
    <source>
        <dbReference type="Pfam" id="PF03772"/>
    </source>
</evidence>
<evidence type="ECO:0000313" key="8">
    <source>
        <dbReference type="EMBL" id="OPX18144.1"/>
    </source>
</evidence>
<dbReference type="PANTHER" id="PTHR30619:SF7">
    <property type="entry name" value="BETA-LACTAMASE DOMAIN PROTEIN"/>
    <property type="match status" value="1"/>
</dbReference>
<dbReference type="NCBIfam" id="TIGR00360">
    <property type="entry name" value="ComEC_N-term"/>
    <property type="match status" value="1"/>
</dbReference>
<dbReference type="AlphaFoldDB" id="A0A1V4QFP0"/>
<evidence type="ECO:0000256" key="3">
    <source>
        <dbReference type="ARBA" id="ARBA00022692"/>
    </source>
</evidence>
<feature type="transmembrane region" description="Helical" evidence="6">
    <location>
        <begin position="211"/>
        <end position="228"/>
    </location>
</feature>
<dbReference type="PANTHER" id="PTHR30619">
    <property type="entry name" value="DNA INTERNALIZATION/COMPETENCE PROTEIN COMEC/REC2"/>
    <property type="match status" value="1"/>
</dbReference>
<dbReference type="EMBL" id="MUKB01000035">
    <property type="protein sequence ID" value="OPX18144.1"/>
    <property type="molecule type" value="Genomic_DNA"/>
</dbReference>
<keyword evidence="4 6" id="KW-1133">Transmembrane helix</keyword>
<evidence type="ECO:0000256" key="5">
    <source>
        <dbReference type="ARBA" id="ARBA00023136"/>
    </source>
</evidence>
<evidence type="ECO:0000256" key="4">
    <source>
        <dbReference type="ARBA" id="ARBA00022989"/>
    </source>
</evidence>
<dbReference type="Proteomes" id="UP000191663">
    <property type="component" value="Unassembled WGS sequence"/>
</dbReference>
<evidence type="ECO:0000256" key="2">
    <source>
        <dbReference type="ARBA" id="ARBA00022475"/>
    </source>
</evidence>
<feature type="transmembrane region" description="Helical" evidence="6">
    <location>
        <begin position="158"/>
        <end position="183"/>
    </location>
</feature>
<proteinExistence type="predicted"/>
<organism evidence="8 9">
    <name type="scientific">candidate division WOR-3 bacterium 4484_100</name>
    <dbReference type="NCBI Taxonomy" id="1936077"/>
    <lineage>
        <taxon>Bacteria</taxon>
        <taxon>Bacteria division WOR-3</taxon>
    </lineage>
</organism>
<evidence type="ECO:0000256" key="6">
    <source>
        <dbReference type="SAM" id="Phobius"/>
    </source>
</evidence>
<dbReference type="Pfam" id="PF03772">
    <property type="entry name" value="Competence"/>
    <property type="match status" value="1"/>
</dbReference>
<gene>
    <name evidence="8" type="ORF">BXT86_02640</name>
</gene>
<dbReference type="InterPro" id="IPR004477">
    <property type="entry name" value="ComEC_N"/>
</dbReference>
<accession>A0A1V4QFP0</accession>
<protein>
    <recommendedName>
        <fullName evidence="7">ComEC/Rec2-related protein domain-containing protein</fullName>
    </recommendedName>
</protein>
<sequence>MLSAINTSLNRPVELPDIKRDIKFSGVVTGEECYPDFKKLFIDIDKILLKNDTVDYNIPVEFFSYYQEKTLLGRRVIIRGRIRDNRASGFRNIMVGSIVGSYPDDNFLSRVFYHIRNYIETLFKKLFSPQNYDIATGFILGGSSRLAKSMKDIFRSAGVLHILAVSGLHIGFVIVFLSSLLIFIPIDNRIKFLIIMVGLFVYAGITGFRPSVCRAGIMAFLFGLGLVLQRNVEPLHIINITAIAFLLVNPLLFFDVGTELSFAAVYGILILYPQFEEFFLTKFKKRFIKTIMTLM</sequence>
<feature type="domain" description="ComEC/Rec2-related protein" evidence="7">
    <location>
        <begin position="139"/>
        <end position="288"/>
    </location>
</feature>
<comment type="caution">
    <text evidence="8">The sequence shown here is derived from an EMBL/GenBank/DDBJ whole genome shotgun (WGS) entry which is preliminary data.</text>
</comment>
<feature type="non-terminal residue" evidence="8">
    <location>
        <position position="295"/>
    </location>
</feature>
<reference evidence="9" key="1">
    <citation type="submission" date="2017-01" db="EMBL/GenBank/DDBJ databases">
        <title>Novel pathways for hydrocarbon cycling and metabolic interdependencies in hydrothermal sediment communities.</title>
        <authorList>
            <person name="Dombrowski N."/>
            <person name="Seitz K."/>
            <person name="Teske A."/>
            <person name="Baker B."/>
        </authorList>
    </citation>
    <scope>NUCLEOTIDE SEQUENCE [LARGE SCALE GENOMIC DNA]</scope>
</reference>
<keyword evidence="2" id="KW-1003">Cell membrane</keyword>
<feature type="transmembrane region" description="Helical" evidence="6">
    <location>
        <begin position="235"/>
        <end position="254"/>
    </location>
</feature>
<feature type="transmembrane region" description="Helical" evidence="6">
    <location>
        <begin position="190"/>
        <end position="205"/>
    </location>
</feature>
<keyword evidence="3 6" id="KW-0812">Transmembrane</keyword>